<comment type="caution">
    <text evidence="3">The sequence shown here is derived from an EMBL/GenBank/DDBJ whole genome shotgun (WGS) entry which is preliminary data.</text>
</comment>
<dbReference type="Proteomes" id="UP001138681">
    <property type="component" value="Unassembled WGS sequence"/>
</dbReference>
<evidence type="ECO:0000259" key="2">
    <source>
        <dbReference type="Pfam" id="PF00561"/>
    </source>
</evidence>
<dbReference type="AlphaFoldDB" id="A0A9X1F295"/>
<sequence>MRRLGLILAGSLIATSACAPTLPINAELPVQAENPVSADPAAEYANALAGPGAPYREGYVGEGDNRIHYVEAGEGPTVLFVHGFPSFWYVWRDQMEALRHCRRVIAIDALGAGLSAKPKAEEAYRVEILARRLHTLIGELAPGEKIMLVGHDWGGALAWSYVQSDASRVERLAVFSAPSYNLLLDLLANDPEQRAASSYMPKLLEIDRQTASTTAFAQSFFDLAYQRMLDTDVLDAREGELFKDALHREGALYAGIQWYKANIPAFDNLDPASAYWPKAGTRTDVPVLLVRGAQDRTFVQRMEFDALDEATDLTTLTIDGVGHWTPFQEPFASNEALAEFILGQGRTCR</sequence>
<name>A0A9X1F295_9SPHN</name>
<feature type="chain" id="PRO_5040727404" evidence="1">
    <location>
        <begin position="20"/>
        <end position="349"/>
    </location>
</feature>
<protein>
    <submittedName>
        <fullName evidence="3">Alpha/beta hydrolase</fullName>
    </submittedName>
</protein>
<keyword evidence="4" id="KW-1185">Reference proteome</keyword>
<evidence type="ECO:0000313" key="3">
    <source>
        <dbReference type="EMBL" id="MBV7258666.1"/>
    </source>
</evidence>
<feature type="signal peptide" evidence="1">
    <location>
        <begin position="1"/>
        <end position="19"/>
    </location>
</feature>
<feature type="domain" description="AB hydrolase-1" evidence="2">
    <location>
        <begin position="76"/>
        <end position="330"/>
    </location>
</feature>
<reference evidence="3" key="1">
    <citation type="submission" date="2021-04" db="EMBL/GenBank/DDBJ databases">
        <authorList>
            <person name="Pira H."/>
            <person name="Risdian C."/>
            <person name="Wink J."/>
        </authorList>
    </citation>
    <scope>NUCLEOTIDE SEQUENCE</scope>
    <source>
        <strain evidence="3">WH158</strain>
    </source>
</reference>
<organism evidence="3 4">
    <name type="scientific">Erythrobacter crassostreae</name>
    <dbReference type="NCBI Taxonomy" id="2828328"/>
    <lineage>
        <taxon>Bacteria</taxon>
        <taxon>Pseudomonadati</taxon>
        <taxon>Pseudomonadota</taxon>
        <taxon>Alphaproteobacteria</taxon>
        <taxon>Sphingomonadales</taxon>
        <taxon>Erythrobacteraceae</taxon>
        <taxon>Erythrobacter/Porphyrobacter group</taxon>
        <taxon>Erythrobacter</taxon>
    </lineage>
</organism>
<dbReference type="RefSeq" id="WP_218403959.1">
    <property type="nucleotide sequence ID" value="NZ_JAGSPC010000001.1"/>
</dbReference>
<dbReference type="EMBL" id="JAGSPC010000001">
    <property type="protein sequence ID" value="MBV7258666.1"/>
    <property type="molecule type" value="Genomic_DNA"/>
</dbReference>
<dbReference type="PROSITE" id="PS51257">
    <property type="entry name" value="PROKAR_LIPOPROTEIN"/>
    <property type="match status" value="1"/>
</dbReference>
<accession>A0A9X1F295</accession>
<evidence type="ECO:0000256" key="1">
    <source>
        <dbReference type="SAM" id="SignalP"/>
    </source>
</evidence>
<evidence type="ECO:0000313" key="4">
    <source>
        <dbReference type="Proteomes" id="UP001138681"/>
    </source>
</evidence>
<dbReference type="GO" id="GO:0016787">
    <property type="term" value="F:hydrolase activity"/>
    <property type="evidence" value="ECO:0007669"/>
    <property type="project" value="UniProtKB-KW"/>
</dbReference>
<dbReference type="InterPro" id="IPR000073">
    <property type="entry name" value="AB_hydrolase_1"/>
</dbReference>
<proteinExistence type="predicted"/>
<keyword evidence="1" id="KW-0732">Signal</keyword>
<dbReference type="Pfam" id="PF00561">
    <property type="entry name" value="Abhydrolase_1"/>
    <property type="match status" value="1"/>
</dbReference>
<dbReference type="PANTHER" id="PTHR43329">
    <property type="entry name" value="EPOXIDE HYDROLASE"/>
    <property type="match status" value="1"/>
</dbReference>
<gene>
    <name evidence="3" type="ORF">KCG46_03625</name>
</gene>
<keyword evidence="3" id="KW-0378">Hydrolase</keyword>